<keyword evidence="1" id="KW-0812">Transmembrane</keyword>
<evidence type="ECO:0000313" key="3">
    <source>
        <dbReference type="EMBL" id="ERL52066.1"/>
    </source>
</evidence>
<organism evidence="3 4">
    <name type="scientific">Halomonas huangheensis</name>
    <dbReference type="NCBI Taxonomy" id="1178482"/>
    <lineage>
        <taxon>Bacteria</taxon>
        <taxon>Pseudomonadati</taxon>
        <taxon>Pseudomonadota</taxon>
        <taxon>Gammaproteobacteria</taxon>
        <taxon>Oceanospirillales</taxon>
        <taxon>Halomonadaceae</taxon>
        <taxon>Halomonas</taxon>
    </lineage>
</organism>
<evidence type="ECO:0000259" key="2">
    <source>
        <dbReference type="Pfam" id="PF20455"/>
    </source>
</evidence>
<feature type="transmembrane region" description="Helical" evidence="1">
    <location>
        <begin position="120"/>
        <end position="140"/>
    </location>
</feature>
<keyword evidence="1" id="KW-0472">Membrane</keyword>
<proteinExistence type="predicted"/>
<feature type="transmembrane region" description="Helical" evidence="1">
    <location>
        <begin position="152"/>
        <end position="170"/>
    </location>
</feature>
<dbReference type="eggNOG" id="ENOG5032T9C">
    <property type="taxonomic scope" value="Bacteria"/>
</dbReference>
<dbReference type="STRING" id="1178482.AR456_18125"/>
<dbReference type="EMBL" id="AVBC01000019">
    <property type="protein sequence ID" value="ERL52066.1"/>
    <property type="molecule type" value="Genomic_DNA"/>
</dbReference>
<dbReference type="AlphaFoldDB" id="W1NA25"/>
<dbReference type="InterPro" id="IPR046554">
    <property type="entry name" value="DUF6708"/>
</dbReference>
<dbReference type="PATRIC" id="fig|1178482.3.peg.935"/>
<protein>
    <recommendedName>
        <fullName evidence="2">DUF6708 domain-containing protein</fullName>
    </recommendedName>
</protein>
<name>W1NA25_9GAMM</name>
<keyword evidence="1" id="KW-1133">Transmembrane helix</keyword>
<reference evidence="3 4" key="1">
    <citation type="submission" date="2013-08" db="EMBL/GenBank/DDBJ databases">
        <title>draft genome of Halomonas huanghegensis, strain BJGMM-B45T.</title>
        <authorList>
            <person name="Miao C."/>
            <person name="Wan Y."/>
            <person name="Jin W."/>
        </authorList>
    </citation>
    <scope>NUCLEOTIDE SEQUENCE [LARGE SCALE GENOMIC DNA]</scope>
    <source>
        <strain evidence="3 4">BJGMM-B45</strain>
    </source>
</reference>
<evidence type="ECO:0000256" key="1">
    <source>
        <dbReference type="SAM" id="Phobius"/>
    </source>
</evidence>
<keyword evidence="4" id="KW-1185">Reference proteome</keyword>
<feature type="transmembrane region" description="Helical" evidence="1">
    <location>
        <begin position="371"/>
        <end position="393"/>
    </location>
</feature>
<dbReference type="Pfam" id="PF20455">
    <property type="entry name" value="DUF6708"/>
    <property type="match status" value="1"/>
</dbReference>
<comment type="caution">
    <text evidence="3">The sequence shown here is derived from an EMBL/GenBank/DDBJ whole genome shotgun (WGS) entry which is preliminary data.</text>
</comment>
<sequence>MIALSGFFILLSAADVSWLLPLRGEREQLMTAVLVRGQQCQSWFFRKVSDQMDYTGFGRDGKHNYKRDYKINRVLVEDEKKNRLDIRVPSAVTPSDWMSAIKINGTYLELVDRWYPIKGCAAWQGAIISIPCVVGVLAFLNLAVEKGEFETWVFSSIAMFVFVVFAWVGYRGMRFDCFRETHYPVRLNRINRKVYVYRPRDTVLVASWDNLFFCVGKSKLPLFDKSFDIRAHVLDGDGETVKDTFTLGYPYLGDRDGVFQLWEYIRRYMEEPDGVEKNADHTEIYPPVDGRREGVKFGLIATFAPASKWPLKGQLLFSPVLAITTLGRWLAMSTSELPQWPKEIEAECKIDPDDPCQKDWRSNGKYGFWELGWPVICFFIGLSVIGAGVLWLVQEIY</sequence>
<dbReference type="KEGG" id="hhu:AR456_18125"/>
<dbReference type="Proteomes" id="UP000019113">
    <property type="component" value="Unassembled WGS sequence"/>
</dbReference>
<evidence type="ECO:0000313" key="4">
    <source>
        <dbReference type="Proteomes" id="UP000019113"/>
    </source>
</evidence>
<gene>
    <name evidence="3" type="ORF">BJB45_08875</name>
</gene>
<accession>W1NA25</accession>
<feature type="domain" description="DUF6708" evidence="2">
    <location>
        <begin position="163"/>
        <end position="350"/>
    </location>
</feature>